<comment type="function">
    <text evidence="9">Part of the twin-arginine translocation (Tat) system that transports large folded proteins containing a characteristic twin-arginine motif in their signal peptide across membranes. TatA could form the protein-conducting channel of the Tat system.</text>
</comment>
<dbReference type="AlphaFoldDB" id="A0A2J9KRG2"/>
<dbReference type="EMBL" id="VSZY01000011">
    <property type="protein sequence ID" value="MCU9969171.1"/>
    <property type="molecule type" value="Genomic_DNA"/>
</dbReference>
<dbReference type="InterPro" id="IPR006312">
    <property type="entry name" value="TatA/E"/>
</dbReference>
<dbReference type="EMBL" id="JABCUV010000001">
    <property type="protein sequence ID" value="NMW92419.1"/>
    <property type="molecule type" value="Genomic_DNA"/>
</dbReference>
<feature type="region of interest" description="Disordered" evidence="10">
    <location>
        <begin position="57"/>
        <end position="93"/>
    </location>
</feature>
<protein>
    <recommendedName>
        <fullName evidence="9">Sec-independent protein translocase protein TatA</fullName>
    </recommendedName>
</protein>
<name>A0A2J9KRG2_9ACTO</name>
<feature type="compositionally biased region" description="Polar residues" evidence="10">
    <location>
        <begin position="65"/>
        <end position="74"/>
    </location>
</feature>
<gene>
    <name evidence="9" type="primary">tatA</name>
    <name evidence="11" type="ORF">FYZ43_07130</name>
    <name evidence="12" type="ORF">HHJ74_01645</name>
    <name evidence="13" type="ORF">NCTC11819_01874</name>
</gene>
<dbReference type="GO" id="GO:0033281">
    <property type="term" value="C:TAT protein transport complex"/>
    <property type="evidence" value="ECO:0007669"/>
    <property type="project" value="UniProtKB-UniRule"/>
</dbReference>
<keyword evidence="6 9" id="KW-1133">Transmembrane helix</keyword>
<dbReference type="GO" id="GO:0043953">
    <property type="term" value="P:protein transport by the Tat complex"/>
    <property type="evidence" value="ECO:0007669"/>
    <property type="project" value="UniProtKB-UniRule"/>
</dbReference>
<evidence type="ECO:0000256" key="5">
    <source>
        <dbReference type="ARBA" id="ARBA00022927"/>
    </source>
</evidence>
<evidence type="ECO:0000256" key="2">
    <source>
        <dbReference type="ARBA" id="ARBA00022448"/>
    </source>
</evidence>
<evidence type="ECO:0000256" key="4">
    <source>
        <dbReference type="ARBA" id="ARBA00022692"/>
    </source>
</evidence>
<proteinExistence type="inferred from homology"/>
<organism evidence="12 15">
    <name type="scientific">Mobiluncus mulieris</name>
    <dbReference type="NCBI Taxonomy" id="2052"/>
    <lineage>
        <taxon>Bacteria</taxon>
        <taxon>Bacillati</taxon>
        <taxon>Actinomycetota</taxon>
        <taxon>Actinomycetes</taxon>
        <taxon>Actinomycetales</taxon>
        <taxon>Actinomycetaceae</taxon>
        <taxon>Mobiluncus</taxon>
    </lineage>
</organism>
<dbReference type="PANTHER" id="PTHR42982:SF8">
    <property type="entry name" value="SEC-INDEPENDENT PROTEIN TRANSLOCASE PROTEIN TATA"/>
    <property type="match status" value="1"/>
</dbReference>
<evidence type="ECO:0000256" key="10">
    <source>
        <dbReference type="SAM" id="MobiDB-lite"/>
    </source>
</evidence>
<evidence type="ECO:0000313" key="11">
    <source>
        <dbReference type="EMBL" id="MCU9969171.1"/>
    </source>
</evidence>
<keyword evidence="5 9" id="KW-0653">Protein transport</keyword>
<evidence type="ECO:0000313" key="15">
    <source>
        <dbReference type="Proteomes" id="UP000582487"/>
    </source>
</evidence>
<comment type="subunit">
    <text evidence="9">The Tat system comprises two distinct complexes: a TatABC complex, containing multiple copies of TatA, TatB and TatC subunits, and a separate TatA complex, containing only TatA subunits. Substrates initially bind to the TatABC complex, which probably triggers association of the separate TatA complex to form the active translocon.</text>
</comment>
<comment type="subcellular location">
    <subcellularLocation>
        <location evidence="1 9">Cell membrane</location>
        <topology evidence="1 9">Single-pass membrane protein</topology>
    </subcellularLocation>
</comment>
<accession>A0A2J9KRG2</accession>
<evidence type="ECO:0000256" key="1">
    <source>
        <dbReference type="ARBA" id="ARBA00004162"/>
    </source>
</evidence>
<dbReference type="RefSeq" id="WP_004015739.1">
    <property type="nucleotide sequence ID" value="NZ_CAMPNB010000001.1"/>
</dbReference>
<evidence type="ECO:0000256" key="8">
    <source>
        <dbReference type="ARBA" id="ARBA00023136"/>
    </source>
</evidence>
<reference evidence="11 16" key="2">
    <citation type="submission" date="2019-08" db="EMBL/GenBank/DDBJ databases">
        <title>Comparison of rpoB and gyrB Sequences from Mobiluncus Species and Development of a Multiplex PCR Method for Clinical Detection of Mobiluncus curtisii and Mobiluncus mulieris.</title>
        <authorList>
            <person name="Yang L."/>
            <person name="Shen Y."/>
            <person name="Xu G."/>
            <person name="Shu L.-B."/>
            <person name="Hu J."/>
            <person name="Zhang R."/>
            <person name="Wang Y."/>
            <person name="Zhou H.-W."/>
            <person name="Zhang X."/>
        </authorList>
    </citation>
    <scope>NUCLEOTIDE SEQUENCE [LARGE SCALE GENOMIC DNA]</scope>
    <source>
        <strain evidence="11 16">M26</strain>
    </source>
</reference>
<evidence type="ECO:0000256" key="9">
    <source>
        <dbReference type="HAMAP-Rule" id="MF_00236"/>
    </source>
</evidence>
<keyword evidence="3 9" id="KW-1003">Cell membrane</keyword>
<evidence type="ECO:0000256" key="6">
    <source>
        <dbReference type="ARBA" id="ARBA00022989"/>
    </source>
</evidence>
<sequence length="93" mass="9919">MVPSHAVMLSVSPIVWITVIIVLVVVFGAAKLPEIARNVGKSAKVLKEELKDLAEDENFAAPVSPETSQVQAPTQAAPKPENPADQSIPHQDN</sequence>
<dbReference type="GO" id="GO:0008320">
    <property type="term" value="F:protein transmembrane transporter activity"/>
    <property type="evidence" value="ECO:0007669"/>
    <property type="project" value="UniProtKB-UniRule"/>
</dbReference>
<evidence type="ECO:0000313" key="12">
    <source>
        <dbReference type="EMBL" id="NMW92419.1"/>
    </source>
</evidence>
<keyword evidence="2 9" id="KW-0813">Transport</keyword>
<keyword evidence="7 9" id="KW-0811">Translocation</keyword>
<evidence type="ECO:0000313" key="16">
    <source>
        <dbReference type="Proteomes" id="UP001209486"/>
    </source>
</evidence>
<dbReference type="InterPro" id="IPR003369">
    <property type="entry name" value="TatA/B/E"/>
</dbReference>
<dbReference type="Pfam" id="PF02416">
    <property type="entry name" value="TatA_B_E"/>
    <property type="match status" value="1"/>
</dbReference>
<dbReference type="Gene3D" id="1.20.5.3310">
    <property type="match status" value="1"/>
</dbReference>
<dbReference type="Proteomes" id="UP000582487">
    <property type="component" value="Unassembled WGS sequence"/>
</dbReference>
<feature type="compositionally biased region" description="Polar residues" evidence="10">
    <location>
        <begin position="84"/>
        <end position="93"/>
    </location>
</feature>
<keyword evidence="4 9" id="KW-0812">Transmembrane</keyword>
<dbReference type="PANTHER" id="PTHR42982">
    <property type="entry name" value="SEC-INDEPENDENT PROTEIN TRANSLOCASE PROTEIN TATA"/>
    <property type="match status" value="1"/>
</dbReference>
<dbReference type="HAMAP" id="MF_00236">
    <property type="entry name" value="TatA_E"/>
    <property type="match status" value="1"/>
</dbReference>
<evidence type="ECO:0000313" key="14">
    <source>
        <dbReference type="Proteomes" id="UP000255284"/>
    </source>
</evidence>
<evidence type="ECO:0000256" key="7">
    <source>
        <dbReference type="ARBA" id="ARBA00023010"/>
    </source>
</evidence>
<comment type="similarity">
    <text evidence="9">Belongs to the TatA/E family.</text>
</comment>
<dbReference type="GeneID" id="61168076"/>
<reference evidence="13 14" key="1">
    <citation type="submission" date="2018-06" db="EMBL/GenBank/DDBJ databases">
        <authorList>
            <consortium name="Pathogen Informatics"/>
            <person name="Doyle S."/>
        </authorList>
    </citation>
    <scope>NUCLEOTIDE SEQUENCE [LARGE SCALE GENOMIC DNA]</scope>
    <source>
        <strain evidence="13 14">NCTC11819</strain>
    </source>
</reference>
<dbReference type="EMBL" id="UGGQ01000006">
    <property type="protein sequence ID" value="STO17289.1"/>
    <property type="molecule type" value="Genomic_DNA"/>
</dbReference>
<evidence type="ECO:0000313" key="13">
    <source>
        <dbReference type="EMBL" id="STO17289.1"/>
    </source>
</evidence>
<evidence type="ECO:0000256" key="3">
    <source>
        <dbReference type="ARBA" id="ARBA00022475"/>
    </source>
</evidence>
<dbReference type="Proteomes" id="UP000255284">
    <property type="component" value="Unassembled WGS sequence"/>
</dbReference>
<feature type="transmembrane region" description="Helical" evidence="9">
    <location>
        <begin position="6"/>
        <end position="30"/>
    </location>
</feature>
<dbReference type="Proteomes" id="UP001209486">
    <property type="component" value="Unassembled WGS sequence"/>
</dbReference>
<reference evidence="12 15" key="3">
    <citation type="submission" date="2020-04" db="EMBL/GenBank/DDBJ databases">
        <title>Antimicrobial susceptibility and clonality of vaginal-derived multi-drug resistant Mobiluncus isolates in China.</title>
        <authorList>
            <person name="Zhang X."/>
        </authorList>
    </citation>
    <scope>NUCLEOTIDE SEQUENCE [LARGE SCALE GENOMIC DNA]</scope>
    <source>
        <strain evidence="12 15">7</strain>
    </source>
</reference>
<keyword evidence="8 9" id="KW-0472">Membrane</keyword>
<comment type="caution">
    <text evidence="12">The sequence shown here is derived from an EMBL/GenBank/DDBJ whole genome shotgun (WGS) entry which is preliminary data.</text>
</comment>